<keyword evidence="1" id="KW-0677">Repeat</keyword>
<proteinExistence type="predicted"/>
<keyword evidence="4" id="KW-0175">Coiled coil</keyword>
<comment type="caution">
    <text evidence="6">The sequence shown here is derived from an EMBL/GenBank/DDBJ whole genome shotgun (WGS) entry which is preliminary data.</text>
</comment>
<feature type="repeat" description="PPR" evidence="3">
    <location>
        <begin position="131"/>
        <end position="165"/>
    </location>
</feature>
<accession>A0AAV5BIB1</accession>
<organism evidence="6 8">
    <name type="scientific">Eleusine coracana subsp. coracana</name>
    <dbReference type="NCBI Taxonomy" id="191504"/>
    <lineage>
        <taxon>Eukaryota</taxon>
        <taxon>Viridiplantae</taxon>
        <taxon>Streptophyta</taxon>
        <taxon>Embryophyta</taxon>
        <taxon>Tracheophyta</taxon>
        <taxon>Spermatophyta</taxon>
        <taxon>Magnoliopsida</taxon>
        <taxon>Liliopsida</taxon>
        <taxon>Poales</taxon>
        <taxon>Poaceae</taxon>
        <taxon>PACMAD clade</taxon>
        <taxon>Chloridoideae</taxon>
        <taxon>Cynodonteae</taxon>
        <taxon>Eleusininae</taxon>
        <taxon>Eleusine</taxon>
    </lineage>
</organism>
<dbReference type="InterPro" id="IPR002885">
    <property type="entry name" value="PPR_rpt"/>
</dbReference>
<dbReference type="PROSITE" id="PS51375">
    <property type="entry name" value="PPR"/>
    <property type="match status" value="3"/>
</dbReference>
<dbReference type="Pfam" id="PF13041">
    <property type="entry name" value="PPR_2"/>
    <property type="match status" value="1"/>
</dbReference>
<dbReference type="EMBL" id="BQKI01000001">
    <property type="protein sequence ID" value="GJM85373.1"/>
    <property type="molecule type" value="Genomic_DNA"/>
</dbReference>
<feature type="repeat" description="PPR" evidence="3">
    <location>
        <begin position="201"/>
        <end position="235"/>
    </location>
</feature>
<evidence type="ECO:0000313" key="6">
    <source>
        <dbReference type="EMBL" id="GJM85373.1"/>
    </source>
</evidence>
<evidence type="ECO:0000256" key="3">
    <source>
        <dbReference type="PROSITE-ProRule" id="PRU00708"/>
    </source>
</evidence>
<dbReference type="Pfam" id="PF01535">
    <property type="entry name" value="PPR"/>
    <property type="match status" value="1"/>
</dbReference>
<feature type="region of interest" description="Disordered" evidence="5">
    <location>
        <begin position="468"/>
        <end position="497"/>
    </location>
</feature>
<protein>
    <recommendedName>
        <fullName evidence="9">Pentatricopeptide repeat-containing protein</fullName>
    </recommendedName>
</protein>
<evidence type="ECO:0000256" key="5">
    <source>
        <dbReference type="SAM" id="MobiDB-lite"/>
    </source>
</evidence>
<reference evidence="6" key="2">
    <citation type="submission" date="2021-12" db="EMBL/GenBank/DDBJ databases">
        <title>Resequencing data analysis of finger millet.</title>
        <authorList>
            <person name="Hatakeyama M."/>
            <person name="Aluri S."/>
            <person name="Balachadran M.T."/>
            <person name="Sivarajan S.R."/>
            <person name="Poveda L."/>
            <person name="Shimizu-Inatsugi R."/>
            <person name="Schlapbach R."/>
            <person name="Sreeman S.M."/>
            <person name="Shimizu K.K."/>
        </authorList>
    </citation>
    <scope>NUCLEOTIDE SEQUENCE</scope>
</reference>
<evidence type="ECO:0000313" key="7">
    <source>
        <dbReference type="EMBL" id="GJM86001.1"/>
    </source>
</evidence>
<feature type="coiled-coil region" evidence="4">
    <location>
        <begin position="538"/>
        <end position="600"/>
    </location>
</feature>
<dbReference type="InterPro" id="IPR011990">
    <property type="entry name" value="TPR-like_helical_dom_sf"/>
</dbReference>
<evidence type="ECO:0000256" key="1">
    <source>
        <dbReference type="ARBA" id="ARBA00022737"/>
    </source>
</evidence>
<evidence type="ECO:0000313" key="8">
    <source>
        <dbReference type="Proteomes" id="UP001054889"/>
    </source>
</evidence>
<dbReference type="PANTHER" id="PTHR34462">
    <property type="entry name" value="OS05G0587400 PROTEIN"/>
    <property type="match status" value="1"/>
</dbReference>
<feature type="compositionally biased region" description="Low complexity" evidence="5">
    <location>
        <begin position="262"/>
        <end position="276"/>
    </location>
</feature>
<sequence length="708" mass="78829">MVSLGCNPDVVTYTTSIRAYCNEGRLDEAGNVVMEMNTSGVTVDTMAYNTLMDGHLLRKRLAEHEPMKQTSVWKTIKLSDIFELFELMKKNGIQSSARAYLAILERFSEDRRMDEVTSLVSRMKEDNVPFNEDIYTALVNCLCKLRKYPDAWELLCSMIGHGFIPHLMSYQHLLSGLTAEGQVNMVKEIFRDSRWKDYNPDEIVWKVIIDGLIRKGHSEMCHDMLSILEQMNCRPSHQTYAMLTKELSTTSGLRRSSADVQRPPGVRSGPVVVVPTPHDHDPQAEQSRTEQATVAAKVGLARLGSRLALVRSCSSQPPRAEAAGEVNASASAGPRGLAGCDGMVKQSLCTQLKKLVVPRMKTKTNRSLQKSGRGTHVQGEGPNWVLVAGGVLLSTLSVRLGCKLKQLFEAKQQNDTSKAKRRPGACELHSSHYRFSDQTGCYYCTSEILIALLCLGLADGGVEVKQRPASPVPTSVEPSLPLVKISGPESSKENSGVMWISSPDRLEDPRRPFQYSNSSGSPCVSESGSDIYSKREVIQKLRQHLKKRDEMIMEMQAQIADLKSSLNIQVTQSTNLQSQLDAANRDLFESEREIQHLRKIIADHCVAEALSHEKPLQAGHWQSDAANGHSNGYVDGSVDDPELHSVGIEKRKGEVERVEMLKKEVVELKEVIEGKDFVLQSYKEQKVELCSKIRELQEKLSAQVPNIL</sequence>
<gene>
    <name evidence="6" type="primary">ga01131</name>
    <name evidence="7" type="synonym">ga01818</name>
    <name evidence="6" type="ORF">PR202_ga01131</name>
    <name evidence="7" type="ORF">PR202_ga01818</name>
</gene>
<evidence type="ECO:0000256" key="2">
    <source>
        <dbReference type="ARBA" id="ARBA00022946"/>
    </source>
</evidence>
<dbReference type="AlphaFoldDB" id="A0AAV5BIB1"/>
<dbReference type="NCBIfam" id="TIGR00756">
    <property type="entry name" value="PPR"/>
    <property type="match status" value="2"/>
</dbReference>
<feature type="region of interest" description="Disordered" evidence="5">
    <location>
        <begin position="251"/>
        <end position="290"/>
    </location>
</feature>
<feature type="repeat" description="PPR" evidence="3">
    <location>
        <begin position="9"/>
        <end position="43"/>
    </location>
</feature>
<keyword evidence="2" id="KW-0809">Transit peptide</keyword>
<dbReference type="EMBL" id="BQKI01000001">
    <property type="protein sequence ID" value="GJM86001.1"/>
    <property type="molecule type" value="Genomic_DNA"/>
</dbReference>
<name>A0AAV5BIB1_ELECO</name>
<dbReference type="PANTHER" id="PTHR34462:SF1">
    <property type="entry name" value="OS05G0587400 PROTEIN"/>
    <property type="match status" value="1"/>
</dbReference>
<evidence type="ECO:0008006" key="9">
    <source>
        <dbReference type="Google" id="ProtNLM"/>
    </source>
</evidence>
<dbReference type="Proteomes" id="UP001054889">
    <property type="component" value="Unassembled WGS sequence"/>
</dbReference>
<dbReference type="Gene3D" id="1.25.40.10">
    <property type="entry name" value="Tetratricopeptide repeat domain"/>
    <property type="match status" value="2"/>
</dbReference>
<keyword evidence="8" id="KW-1185">Reference proteome</keyword>
<evidence type="ECO:0000256" key="4">
    <source>
        <dbReference type="SAM" id="Coils"/>
    </source>
</evidence>
<reference evidence="6" key="1">
    <citation type="journal article" date="2018" name="DNA Res.">
        <title>Multiple hybrid de novo genome assembly of finger millet, an orphan allotetraploid crop.</title>
        <authorList>
            <person name="Hatakeyama M."/>
            <person name="Aluri S."/>
            <person name="Balachadran M.T."/>
            <person name="Sivarajan S.R."/>
            <person name="Patrignani A."/>
            <person name="Gruter S."/>
            <person name="Poveda L."/>
            <person name="Shimizu-Inatsugi R."/>
            <person name="Baeten J."/>
            <person name="Francoijs K.J."/>
            <person name="Nataraja K.N."/>
            <person name="Reddy Y.A.N."/>
            <person name="Phadnis S."/>
            <person name="Ravikumar R.L."/>
            <person name="Schlapbach R."/>
            <person name="Sreeman S.M."/>
            <person name="Shimizu K.K."/>
        </authorList>
    </citation>
    <scope>NUCLEOTIDE SEQUENCE</scope>
</reference>